<accession>A0A0R1UHT9</accession>
<organism evidence="6 7">
    <name type="scientific">Lactobacillus kalixensis DSM 16043</name>
    <dbReference type="NCBI Taxonomy" id="1423763"/>
    <lineage>
        <taxon>Bacteria</taxon>
        <taxon>Bacillati</taxon>
        <taxon>Bacillota</taxon>
        <taxon>Bacilli</taxon>
        <taxon>Lactobacillales</taxon>
        <taxon>Lactobacillaceae</taxon>
        <taxon>Lactobacillus</taxon>
    </lineage>
</organism>
<feature type="domain" description="YSIRK Gram-positive signal peptide" evidence="3">
    <location>
        <begin position="10"/>
        <end position="33"/>
    </location>
</feature>
<dbReference type="OrthoDB" id="9812345at2"/>
<dbReference type="Pfam" id="PF08428">
    <property type="entry name" value="Rib"/>
    <property type="match status" value="1"/>
</dbReference>
<feature type="compositionally biased region" description="Low complexity" evidence="2">
    <location>
        <begin position="165"/>
        <end position="177"/>
    </location>
</feature>
<dbReference type="InterPro" id="IPR041277">
    <property type="entry name" value="MBG_Lactobacillales"/>
</dbReference>
<proteinExistence type="predicted"/>
<evidence type="ECO:0000313" key="7">
    <source>
        <dbReference type="Proteomes" id="UP000051036"/>
    </source>
</evidence>
<feature type="compositionally biased region" description="Polar residues" evidence="2">
    <location>
        <begin position="69"/>
        <end position="82"/>
    </location>
</feature>
<dbReference type="Pfam" id="PF17883">
    <property type="entry name" value="MBG"/>
    <property type="match status" value="4"/>
</dbReference>
<dbReference type="RefSeq" id="WP_057798223.1">
    <property type="nucleotide sequence ID" value="NZ_AZFM01000010.1"/>
</dbReference>
<feature type="compositionally biased region" description="Polar residues" evidence="2">
    <location>
        <begin position="92"/>
        <end position="133"/>
    </location>
</feature>
<evidence type="ECO:0000313" key="6">
    <source>
        <dbReference type="EMBL" id="KRL90405.1"/>
    </source>
</evidence>
<dbReference type="Pfam" id="PF03382">
    <property type="entry name" value="DUF285"/>
    <property type="match status" value="2"/>
</dbReference>
<feature type="region of interest" description="Disordered" evidence="2">
    <location>
        <begin position="69"/>
        <end position="181"/>
    </location>
</feature>
<keyword evidence="1" id="KW-0732">Signal</keyword>
<dbReference type="Gene3D" id="3.10.430.110">
    <property type="match status" value="5"/>
</dbReference>
<sequence length="1924" mass="207222">MDFEKKDFDSKQRFGIRKLTVGVCSVLLSTLLLTTVNNNQTVHAATENGQQETDSDQGANADRGLNIVKESTTSTSQAGSETDTNEKKDTTSSESAQVQTSGVESAQKSDENSTNVENSATDTKTGEQKITTDQSKDIDTIQKTEPSKSNSSSTNETTNEEKSTTTETESEQTNTNTLNVKNTAKTAVNALAESKVAAKAATTTNGGYDSATWGTLDLSNWTGQNTTFNGTTYYQLTGYTGDTTHIIVPNEEDFELAGKSTNGNQVAISKDLIGSWKTATSIAFSKTDDKKIKLVSTDLNSTFQDNTNLTNLDANSLDTSSVTSMNITFEGDSKLSSLTGISDWDVSNVTAMTSTFRSLNGLSSLTGLENWDVSKVTNMDHIFSQDNCSNVLDLSAISNWKTSSVQNLTAAFANNRFTNLHGLENWDVSKVTTMGSAFMNNGSLTDISAVANWKTSSLTDMNRIFNVNQALTSLHGLENWDTSKVTNFEAAFANEGSLVDASAIANWNTSNATNMRNLFANSGVQYLDFSKWDFSKVTRASDVVRNVRTVVYFGDNATITANNLNTLGFGKVTNPIILASGALYTLLSGSNTNTHTITINNSNGSQLTTISVPVVYDASSASNATEAINSYKEMVDNKIQDYATANNYALKFVSAPGSTDDLTGHNNHLINYAEAKYQVVTVPTDQKKDLQVQDKTVYKGSSLTAKDLVTNSADFPEGTTFEFADNTEPNLNQLGTYDVKIAATYPVTVNGQQYTAVSGPVTAKVTVTDQMQFNIIYWDDTENKEIVKFDIQNAGNDGYSNNLKFPAGVETGNYQSVSVSGVPTGVTIAGNYWNSLDNSSTDWTVPNYKWTAAAAPSLYGANIVIHLAHRTTETTEQQTRQVTVNYVKTKVNEDGTYTEDGNAFDSAVLDVYYTRTATTDKVTGKTTYGAWKWDTSKGDTNTPGYHVVSGTWTSLPSEWANVTAEVPTLNGYTAYTGGPASNTNKVPANQFVFPSWNGSDGSTSETDKGSTAYTDAATLYEAKPVHTILYVPEQTEARTVTTKFVYAGGDKDGQKVASDTQIQVYFKRTGTINTATNKVTYGSWTWDKSAGDTDHPGFHIISGNWTISSDGQFSVKAPTVAGYTAAMLNSSGSYGTTNFATPTFNSDTVFTNNTASQWYVRNELTTYYVPNSSVNKTVVRTITITPPNTIAAPTSVTQTATINRLVRVNSDDTGVVYDGFNGSGWSTNTGSWTAYRRIMSYAGYTTVITQVVTNPDGTTTETKLKSIDAQTVDGNTLPTTINVTYTATSTAVLSGEASSTYNGQPISYNDINGGSSDILVQVSGPMAGYYTVGAGDLEFSSDGGKTWSTTLPTNAGTYQLRLTTQGEDAIKAQYGNNSIKWVNEDGTSTIGGSATYIINKTDATATIGGSYERDYDGQPINGTSIYNKITWAGRDTSNNKDFTLNHSITANDYAWYTKSGDQYIKVEGQPVNAGVYYLILNNDYITTLDEANPNYSISKVDGAFVYTINKAQAGSVTFDASVQKTYDGSAILNGASFNTAPSIVIKGADGKPLAGLNNYTFQSGDFEFVDSTGNTISAIIDSNGQIEGPINAGTYTIRLTQAGLNRIEQANPNVNFANVQLADTGSGTLTISQYVPTLNLSGEGSKTYDGQVVTSAELIKQDKDNTITIKLTVPKQGGGTTEVTYAFNPNMDYTGDYDWYSNGTKINAPKNAGTYVIQLKADQVKTILEDLISQDSNYSYLKGNLDLDKLQVAGQASYTINKKPLTVYLDGNSSAVYTGSGAEMPLQDLISHLKANGLVSGETLNTDTFDKADFQWYVKNADGTYSVFTGKDAQGNTVQTPINVGTYYIGILPETSTNSGIDTLRRDNTNYDVTIDYSKYYQFDITPAKGTLTLSGSQTDTYNGQAVSIKDGNYSISFGPVSGN</sequence>
<comment type="caution">
    <text evidence="6">The sequence shown here is derived from an EMBL/GenBank/DDBJ whole genome shotgun (WGS) entry which is preliminary data.</text>
</comment>
<dbReference type="Pfam" id="PF04650">
    <property type="entry name" value="YSIRK_signal"/>
    <property type="match status" value="1"/>
</dbReference>
<feature type="compositionally biased region" description="Low complexity" evidence="2">
    <location>
        <begin position="147"/>
        <end position="157"/>
    </location>
</feature>
<evidence type="ECO:0000259" key="4">
    <source>
        <dbReference type="Pfam" id="PF08428"/>
    </source>
</evidence>
<feature type="domain" description="MBG" evidence="5">
    <location>
        <begin position="1403"/>
        <end position="1510"/>
    </location>
</feature>
<dbReference type="NCBIfam" id="TIGR01168">
    <property type="entry name" value="YSIRK_signal"/>
    <property type="match status" value="1"/>
</dbReference>
<gene>
    <name evidence="6" type="ORF">FC46_GL000158</name>
</gene>
<dbReference type="InterPro" id="IPR005046">
    <property type="entry name" value="DUF285"/>
</dbReference>
<evidence type="ECO:0000259" key="3">
    <source>
        <dbReference type="Pfam" id="PF04650"/>
    </source>
</evidence>
<feature type="compositionally biased region" description="Basic and acidic residues" evidence="2">
    <location>
        <begin position="134"/>
        <end position="146"/>
    </location>
</feature>
<evidence type="ECO:0000256" key="2">
    <source>
        <dbReference type="SAM" id="MobiDB-lite"/>
    </source>
</evidence>
<name>A0A0R1UHT9_9LACO</name>
<feature type="domain" description="MBG" evidence="5">
    <location>
        <begin position="1637"/>
        <end position="1762"/>
    </location>
</feature>
<dbReference type="NCBIfam" id="TIGR02167">
    <property type="entry name" value="Liste_lipo_26"/>
    <property type="match status" value="4"/>
</dbReference>
<dbReference type="Gene3D" id="2.60.40.4300">
    <property type="match status" value="3"/>
</dbReference>
<dbReference type="PATRIC" id="fig|1423763.3.peg.157"/>
<protein>
    <submittedName>
        <fullName evidence="6">LPXTG-motif cell wall anchor domain protein</fullName>
    </submittedName>
</protein>
<feature type="domain" description="MBG" evidence="5">
    <location>
        <begin position="1517"/>
        <end position="1633"/>
    </location>
</feature>
<dbReference type="InterPro" id="IPR011889">
    <property type="entry name" value="Liste_lipo_26"/>
</dbReference>
<feature type="domain" description="Rib" evidence="4">
    <location>
        <begin position="688"/>
        <end position="746"/>
    </location>
</feature>
<evidence type="ECO:0000259" key="5">
    <source>
        <dbReference type="Pfam" id="PF17883"/>
    </source>
</evidence>
<dbReference type="InterPro" id="IPR005877">
    <property type="entry name" value="YSIRK_signal_dom"/>
</dbReference>
<dbReference type="STRING" id="1423763.FC46_GL000158"/>
<evidence type="ECO:0000256" key="1">
    <source>
        <dbReference type="ARBA" id="ARBA00022729"/>
    </source>
</evidence>
<dbReference type="Proteomes" id="UP000051036">
    <property type="component" value="Unassembled WGS sequence"/>
</dbReference>
<dbReference type="EMBL" id="AZFM01000010">
    <property type="protein sequence ID" value="KRL90405.1"/>
    <property type="molecule type" value="Genomic_DNA"/>
</dbReference>
<feature type="domain" description="MBG" evidence="5">
    <location>
        <begin position="1289"/>
        <end position="1400"/>
    </location>
</feature>
<dbReference type="InterPro" id="IPR059115">
    <property type="entry name" value="Rib"/>
</dbReference>
<keyword evidence="7" id="KW-1185">Reference proteome</keyword>
<reference evidence="6 7" key="1">
    <citation type="journal article" date="2015" name="Genome Announc.">
        <title>Expanding the biotechnology potential of lactobacilli through comparative genomics of 213 strains and associated genera.</title>
        <authorList>
            <person name="Sun Z."/>
            <person name="Harris H.M."/>
            <person name="McCann A."/>
            <person name="Guo C."/>
            <person name="Argimon S."/>
            <person name="Zhang W."/>
            <person name="Yang X."/>
            <person name="Jeffery I.B."/>
            <person name="Cooney J.C."/>
            <person name="Kagawa T.F."/>
            <person name="Liu W."/>
            <person name="Song Y."/>
            <person name="Salvetti E."/>
            <person name="Wrobel A."/>
            <person name="Rasinkangas P."/>
            <person name="Parkhill J."/>
            <person name="Rea M.C."/>
            <person name="O'Sullivan O."/>
            <person name="Ritari J."/>
            <person name="Douillard F.P."/>
            <person name="Paul Ross R."/>
            <person name="Yang R."/>
            <person name="Briner A.E."/>
            <person name="Felis G.E."/>
            <person name="de Vos W.M."/>
            <person name="Barrangou R."/>
            <person name="Klaenhammer T.R."/>
            <person name="Caufield P.W."/>
            <person name="Cui Y."/>
            <person name="Zhang H."/>
            <person name="O'Toole P.W."/>
        </authorList>
    </citation>
    <scope>NUCLEOTIDE SEQUENCE [LARGE SCALE GENOMIC DNA]</scope>
    <source>
        <strain evidence="6 7">DSM 16043</strain>
    </source>
</reference>